<evidence type="ECO:0008006" key="4">
    <source>
        <dbReference type="Google" id="ProtNLM"/>
    </source>
</evidence>
<accession>A0A6M4H938</accession>
<evidence type="ECO:0000256" key="1">
    <source>
        <dbReference type="SAM" id="SignalP"/>
    </source>
</evidence>
<dbReference type="InParanoid" id="A0A6M4H938"/>
<organism evidence="2 3">
    <name type="scientific">Usitatibacter palustris</name>
    <dbReference type="NCBI Taxonomy" id="2732487"/>
    <lineage>
        <taxon>Bacteria</taxon>
        <taxon>Pseudomonadati</taxon>
        <taxon>Pseudomonadota</taxon>
        <taxon>Betaproteobacteria</taxon>
        <taxon>Nitrosomonadales</taxon>
        <taxon>Usitatibacteraceae</taxon>
        <taxon>Usitatibacter</taxon>
    </lineage>
</organism>
<keyword evidence="1" id="KW-0732">Signal</keyword>
<dbReference type="Proteomes" id="UP000503096">
    <property type="component" value="Chromosome"/>
</dbReference>
<reference evidence="2 3" key="1">
    <citation type="submission" date="2020-04" db="EMBL/GenBank/DDBJ databases">
        <title>Usitatibacter rugosus gen. nov., sp. nov. and Usitatibacter palustris sp. nov., novel members of Usitatibacteraceae fam. nov. within the order Nitrosomonadales isolated from soil.</title>
        <authorList>
            <person name="Huber K.J."/>
            <person name="Neumann-Schaal M."/>
            <person name="Geppert A."/>
            <person name="Luckner M."/>
            <person name="Wanner G."/>
            <person name="Overmann J."/>
        </authorList>
    </citation>
    <scope>NUCLEOTIDE SEQUENCE [LARGE SCALE GENOMIC DNA]</scope>
    <source>
        <strain evidence="2 3">Swamp67</strain>
    </source>
</reference>
<keyword evidence="3" id="KW-1185">Reference proteome</keyword>
<name>A0A6M4H938_9PROT</name>
<evidence type="ECO:0000313" key="2">
    <source>
        <dbReference type="EMBL" id="QJR15328.1"/>
    </source>
</evidence>
<sequence length="249" mass="27042">MFRLTLKAVAATFALAAGAGAHAASEIVPSQPSAFDPINLRINADSCTFNPSTVRVSKTDAAIVVRTQLNACLVAGEPRVVDIRVGTYPPGSYRVDLFFGDTPTPAESLRFEVVDRPEVAVFPPPIRPLTDYTGMWWNPLETGWALSLHQGASGGVFGELFVYGTNGEPQWFTFQPGGWTSYSRWNGNVYRTTGPSFQGPDYDPRLVLVQPVGSATIDFTQSPGTVGRATLEYTINGVTKTKTVYRFPL</sequence>
<dbReference type="RefSeq" id="WP_171162503.1">
    <property type="nucleotide sequence ID" value="NZ_CP053073.1"/>
</dbReference>
<protein>
    <recommendedName>
        <fullName evidence="4">IPT/TIG domain-containing protein</fullName>
    </recommendedName>
</protein>
<dbReference type="AlphaFoldDB" id="A0A6M4H938"/>
<evidence type="ECO:0000313" key="3">
    <source>
        <dbReference type="Proteomes" id="UP000503096"/>
    </source>
</evidence>
<gene>
    <name evidence="2" type="ORF">DSM104440_02147</name>
</gene>
<dbReference type="KEGG" id="upl:DSM104440_02147"/>
<proteinExistence type="predicted"/>
<feature type="signal peptide" evidence="1">
    <location>
        <begin position="1"/>
        <end position="23"/>
    </location>
</feature>
<feature type="chain" id="PRO_5026814073" description="IPT/TIG domain-containing protein" evidence="1">
    <location>
        <begin position="24"/>
        <end position="249"/>
    </location>
</feature>
<dbReference type="EMBL" id="CP053073">
    <property type="protein sequence ID" value="QJR15328.1"/>
    <property type="molecule type" value="Genomic_DNA"/>
</dbReference>